<dbReference type="Proteomes" id="UP000029868">
    <property type="component" value="Unassembled WGS sequence"/>
</dbReference>
<dbReference type="GO" id="GO:0080120">
    <property type="term" value="P:CAAX-box protein maturation"/>
    <property type="evidence" value="ECO:0007669"/>
    <property type="project" value="UniProtKB-ARBA"/>
</dbReference>
<protein>
    <submittedName>
        <fullName evidence="3">Abortive infection protein</fullName>
    </submittedName>
</protein>
<evidence type="ECO:0000256" key="1">
    <source>
        <dbReference type="SAM" id="Phobius"/>
    </source>
</evidence>
<gene>
    <name evidence="3" type="ORF">GAB14E_2561</name>
</gene>
<dbReference type="PATRIC" id="fig|28229.3.peg.2181"/>
<dbReference type="Pfam" id="PF02517">
    <property type="entry name" value="Rce1-like"/>
    <property type="match status" value="1"/>
</dbReference>
<dbReference type="InterPro" id="IPR003675">
    <property type="entry name" value="Rce1/LyrA-like_dom"/>
</dbReference>
<keyword evidence="1" id="KW-0472">Membrane</keyword>
<dbReference type="AlphaFoldDB" id="A0A099KTX1"/>
<feature type="transmembrane region" description="Helical" evidence="1">
    <location>
        <begin position="82"/>
        <end position="103"/>
    </location>
</feature>
<dbReference type="PANTHER" id="PTHR36435:SF1">
    <property type="entry name" value="CAAX AMINO TERMINAL PROTEASE FAMILY PROTEIN"/>
    <property type="match status" value="1"/>
</dbReference>
<dbReference type="RefSeq" id="WP_052093660.1">
    <property type="nucleotide sequence ID" value="NZ_JQEC01000021.1"/>
</dbReference>
<feature type="transmembrane region" description="Helical" evidence="1">
    <location>
        <begin position="9"/>
        <end position="28"/>
    </location>
</feature>
<reference evidence="3 4" key="1">
    <citation type="submission" date="2014-08" db="EMBL/GenBank/DDBJ databases">
        <title>Genomic and Phenotypic Diversity of Colwellia psychrerythraea strains from Disparate Marine Basins.</title>
        <authorList>
            <person name="Techtmann S.M."/>
            <person name="Stelling S.C."/>
            <person name="Utturkar S.M."/>
            <person name="Alshibli N."/>
            <person name="Harris A."/>
            <person name="Brown S.D."/>
            <person name="Hazen T.C."/>
        </authorList>
    </citation>
    <scope>NUCLEOTIDE SEQUENCE [LARGE SCALE GENOMIC DNA]</scope>
    <source>
        <strain evidence="3 4">GAB14E</strain>
    </source>
</reference>
<keyword evidence="1" id="KW-0812">Transmembrane</keyword>
<keyword evidence="1" id="KW-1133">Transmembrane helix</keyword>
<dbReference type="OrthoDB" id="9779573at2"/>
<sequence>MQSADNQTLKIISSIILVQGGVLLYWIITSDNFFGSIGFATLSNVGILSWGIAALVVISYVWGAASISNVREHMFKFNNLKYLALLGALVSGFFEEILFRKILMDYLQEEGFSDFLQIIISGIAFGTAHLVWGGKALSAAINATLYTFFLGSGLALIYIMSDRNLALCIIAHIIVTGLIEPGLIKSAVLNKLGYLKERI</sequence>
<name>A0A099KTX1_COLPS</name>
<feature type="transmembrane region" description="Helical" evidence="1">
    <location>
        <begin position="164"/>
        <end position="184"/>
    </location>
</feature>
<evidence type="ECO:0000313" key="3">
    <source>
        <dbReference type="EMBL" id="KGJ94006.1"/>
    </source>
</evidence>
<proteinExistence type="predicted"/>
<dbReference type="InterPro" id="IPR052710">
    <property type="entry name" value="CAAX_protease"/>
</dbReference>
<feature type="domain" description="CAAX prenyl protease 2/Lysostaphin resistance protein A-like" evidence="2">
    <location>
        <begin position="82"/>
        <end position="175"/>
    </location>
</feature>
<dbReference type="GO" id="GO:0004175">
    <property type="term" value="F:endopeptidase activity"/>
    <property type="evidence" value="ECO:0007669"/>
    <property type="project" value="UniProtKB-ARBA"/>
</dbReference>
<organism evidence="3 4">
    <name type="scientific">Colwellia psychrerythraea</name>
    <name type="common">Vibrio psychroerythus</name>
    <dbReference type="NCBI Taxonomy" id="28229"/>
    <lineage>
        <taxon>Bacteria</taxon>
        <taxon>Pseudomonadati</taxon>
        <taxon>Pseudomonadota</taxon>
        <taxon>Gammaproteobacteria</taxon>
        <taxon>Alteromonadales</taxon>
        <taxon>Colwelliaceae</taxon>
        <taxon>Colwellia</taxon>
    </lineage>
</organism>
<feature type="transmembrane region" description="Helical" evidence="1">
    <location>
        <begin position="139"/>
        <end position="158"/>
    </location>
</feature>
<comment type="caution">
    <text evidence="3">The sequence shown here is derived from an EMBL/GenBank/DDBJ whole genome shotgun (WGS) entry which is preliminary data.</text>
</comment>
<feature type="transmembrane region" description="Helical" evidence="1">
    <location>
        <begin position="48"/>
        <end position="70"/>
    </location>
</feature>
<dbReference type="PANTHER" id="PTHR36435">
    <property type="entry name" value="SLR1288 PROTEIN"/>
    <property type="match status" value="1"/>
</dbReference>
<evidence type="ECO:0000313" key="4">
    <source>
        <dbReference type="Proteomes" id="UP000029868"/>
    </source>
</evidence>
<dbReference type="EMBL" id="JQEC01000021">
    <property type="protein sequence ID" value="KGJ94006.1"/>
    <property type="molecule type" value="Genomic_DNA"/>
</dbReference>
<feature type="transmembrane region" description="Helical" evidence="1">
    <location>
        <begin position="115"/>
        <end position="132"/>
    </location>
</feature>
<evidence type="ECO:0000259" key="2">
    <source>
        <dbReference type="Pfam" id="PF02517"/>
    </source>
</evidence>
<accession>A0A099KTX1</accession>